<dbReference type="GO" id="GO:0004523">
    <property type="term" value="F:RNA-DNA hybrid ribonuclease activity"/>
    <property type="evidence" value="ECO:0007669"/>
    <property type="project" value="InterPro"/>
</dbReference>
<feature type="domain" description="Reverse transcriptase" evidence="2">
    <location>
        <begin position="50"/>
        <end position="329"/>
    </location>
</feature>
<proteinExistence type="predicted"/>
<dbReference type="CDD" id="cd06222">
    <property type="entry name" value="RNase_H_like"/>
    <property type="match status" value="1"/>
</dbReference>
<keyword evidence="4" id="KW-1185">Reference proteome</keyword>
<dbReference type="SUPFAM" id="SSF53098">
    <property type="entry name" value="Ribonuclease H-like"/>
    <property type="match status" value="1"/>
</dbReference>
<feature type="transmembrane region" description="Helical" evidence="1">
    <location>
        <begin position="839"/>
        <end position="863"/>
    </location>
</feature>
<dbReference type="EMBL" id="DF973740">
    <property type="protein sequence ID" value="GAU39008.1"/>
    <property type="molecule type" value="Genomic_DNA"/>
</dbReference>
<keyword evidence="1" id="KW-0812">Transmembrane</keyword>
<evidence type="ECO:0000313" key="4">
    <source>
        <dbReference type="Proteomes" id="UP000242715"/>
    </source>
</evidence>
<dbReference type="Gene3D" id="3.30.420.10">
    <property type="entry name" value="Ribonuclease H-like superfamily/Ribonuclease H"/>
    <property type="match status" value="1"/>
</dbReference>
<dbReference type="InterPro" id="IPR043502">
    <property type="entry name" value="DNA/RNA_pol_sf"/>
</dbReference>
<evidence type="ECO:0000256" key="1">
    <source>
        <dbReference type="SAM" id="Phobius"/>
    </source>
</evidence>
<dbReference type="AlphaFoldDB" id="A0A2Z6N2B8"/>
<dbReference type="InterPro" id="IPR002156">
    <property type="entry name" value="RNaseH_domain"/>
</dbReference>
<reference evidence="4" key="1">
    <citation type="journal article" date="2017" name="Front. Plant Sci.">
        <title>Climate Clever Clovers: New Paradigm to Reduce the Environmental Footprint of Ruminants by Breeding Low Methanogenic Forages Utilizing Haplotype Variation.</title>
        <authorList>
            <person name="Kaur P."/>
            <person name="Appels R."/>
            <person name="Bayer P.E."/>
            <person name="Keeble-Gagnere G."/>
            <person name="Wang J."/>
            <person name="Hirakawa H."/>
            <person name="Shirasawa K."/>
            <person name="Vercoe P."/>
            <person name="Stefanova K."/>
            <person name="Durmic Z."/>
            <person name="Nichols P."/>
            <person name="Revell C."/>
            <person name="Isobe S.N."/>
            <person name="Edwards D."/>
            <person name="Erskine W."/>
        </authorList>
    </citation>
    <scope>NUCLEOTIDE SEQUENCE [LARGE SCALE GENOMIC DNA]</scope>
    <source>
        <strain evidence="4">cv. Daliak</strain>
    </source>
</reference>
<dbReference type="PROSITE" id="PS50878">
    <property type="entry name" value="RT_POL"/>
    <property type="match status" value="1"/>
</dbReference>
<dbReference type="InterPro" id="IPR026960">
    <property type="entry name" value="RVT-Znf"/>
</dbReference>
<feature type="transmembrane region" description="Helical" evidence="1">
    <location>
        <begin position="814"/>
        <end position="833"/>
    </location>
</feature>
<evidence type="ECO:0000259" key="2">
    <source>
        <dbReference type="PROSITE" id="PS50878"/>
    </source>
</evidence>
<protein>
    <recommendedName>
        <fullName evidence="2">Reverse transcriptase domain-containing protein</fullName>
    </recommendedName>
</protein>
<dbReference type="PANTHER" id="PTHR33116:SF80">
    <property type="entry name" value="REVERSE TRANSCRIPTASE ZINC-BINDING DOMAIN-CONTAINING PROTEIN"/>
    <property type="match status" value="1"/>
</dbReference>
<dbReference type="Proteomes" id="UP000242715">
    <property type="component" value="Unassembled WGS sequence"/>
</dbReference>
<dbReference type="GO" id="GO:0003676">
    <property type="term" value="F:nucleic acid binding"/>
    <property type="evidence" value="ECO:0007669"/>
    <property type="project" value="InterPro"/>
</dbReference>
<keyword evidence="1" id="KW-0472">Membrane</keyword>
<dbReference type="Pfam" id="PF00078">
    <property type="entry name" value="RVT_1"/>
    <property type="match status" value="1"/>
</dbReference>
<dbReference type="OrthoDB" id="1935503at2759"/>
<dbReference type="PANTHER" id="PTHR33116">
    <property type="entry name" value="REVERSE TRANSCRIPTASE ZINC-BINDING DOMAIN-CONTAINING PROTEIN-RELATED-RELATED"/>
    <property type="match status" value="1"/>
</dbReference>
<keyword evidence="1" id="KW-1133">Transmembrane helix</keyword>
<dbReference type="InterPro" id="IPR000477">
    <property type="entry name" value="RT_dom"/>
</dbReference>
<sequence length="906" mass="101807">MTVLPSHDEIKSAVFALNKDSAPGPDGFGAYFFQHYWDIVKSDLINAVLEFFTSSWILPGFNSNIIALLPKTPEATSIDQYRPIAMANFKFKVISKIIADRLGSIMPNLVSEEQKGFINGRNIKDCLCIASEAANLLHNKSFGGNLALKIDITKAFDTLEWSFLLKVLKSFGFNEVFCNWIQVILQSSFLSISINGKSHGYFNCTRGVRQGDPLSPLLFCLAEDVLSRHISKLVAEGKLNQIKGTRHLHVPSHSFYADDLMIFCKGNMSGLKDLKSLFTRYAFESGQVVNASKSTIFAGSITPRRIDLIVNLLNFSVGSLPFNYLGVPIFKGKPKANYLQPIADKIKLKLSAWKASLLSIAGRVQLVRTVVQSMLIYSISIYSWPDSLLKNIEKCMRNFIWSGDIDKRKLVTTSWKQVCQPFAQGGLNLRSLSMLNKATNLKLCWTVLNSQDTWAKLLKARVLRNKRPIQHHIFSSLWSSIKEDFGIVIENSIWSVGNGLDINFWNDSWCGTPLVDLFGIPSHIRPLLVSTVSDYLFNGQWNIPPQLAQAFPSLCNVVNQVTIPLDQSEDHLIWKHTDSGDLLLKDAYHFKLQHFQELHWTKIIWNQDIPPSKSLLVWRIMHNRIPTDENLLIRGCYMPSMCSISSTSLTGSNTSKASSNSIRDFSFLKYFKIEIHQPKQTYLREVCWQPPGVNWLKCNIDGASNGNPGLSSCGGIFRNSSSDFVYGFAEPLGVATSFYAELCGAMRAIDLAFQFHWHNVWLETDSVLVVSAFNKPTALVPWQFAILRRIGRLVENRKIGIVARFVRSYSRRTFFSSLLTYHAFLLLLLLLLLNSPPILHLSLSLAAAPAVLPSALSIFPNLVSTHMFRRRLAVVDMSNNRTVNATVVTSKPKVSTNVNCQGIISF</sequence>
<name>A0A2Z6N2B8_TRISU</name>
<dbReference type="CDD" id="cd01650">
    <property type="entry name" value="RT_nLTR_like"/>
    <property type="match status" value="1"/>
</dbReference>
<accession>A0A2Z6N2B8</accession>
<gene>
    <name evidence="3" type="ORF">TSUD_378840</name>
</gene>
<dbReference type="Pfam" id="PF13966">
    <property type="entry name" value="zf-RVT"/>
    <property type="match status" value="1"/>
</dbReference>
<evidence type="ECO:0000313" key="3">
    <source>
        <dbReference type="EMBL" id="GAU39008.1"/>
    </source>
</evidence>
<dbReference type="InterPro" id="IPR044730">
    <property type="entry name" value="RNase_H-like_dom_plant"/>
</dbReference>
<organism evidence="3 4">
    <name type="scientific">Trifolium subterraneum</name>
    <name type="common">Subterranean clover</name>
    <dbReference type="NCBI Taxonomy" id="3900"/>
    <lineage>
        <taxon>Eukaryota</taxon>
        <taxon>Viridiplantae</taxon>
        <taxon>Streptophyta</taxon>
        <taxon>Embryophyta</taxon>
        <taxon>Tracheophyta</taxon>
        <taxon>Spermatophyta</taxon>
        <taxon>Magnoliopsida</taxon>
        <taxon>eudicotyledons</taxon>
        <taxon>Gunneridae</taxon>
        <taxon>Pentapetalae</taxon>
        <taxon>rosids</taxon>
        <taxon>fabids</taxon>
        <taxon>Fabales</taxon>
        <taxon>Fabaceae</taxon>
        <taxon>Papilionoideae</taxon>
        <taxon>50 kb inversion clade</taxon>
        <taxon>NPAAA clade</taxon>
        <taxon>Hologalegina</taxon>
        <taxon>IRL clade</taxon>
        <taxon>Trifolieae</taxon>
        <taxon>Trifolium</taxon>
    </lineage>
</organism>
<dbReference type="SUPFAM" id="SSF56672">
    <property type="entry name" value="DNA/RNA polymerases"/>
    <property type="match status" value="1"/>
</dbReference>
<dbReference type="Pfam" id="PF13456">
    <property type="entry name" value="RVT_3"/>
    <property type="match status" value="1"/>
</dbReference>
<dbReference type="InterPro" id="IPR036397">
    <property type="entry name" value="RNaseH_sf"/>
</dbReference>
<dbReference type="InterPro" id="IPR012337">
    <property type="entry name" value="RNaseH-like_sf"/>
</dbReference>